<evidence type="ECO:0000256" key="2">
    <source>
        <dbReference type="ARBA" id="ARBA00004687"/>
    </source>
</evidence>
<dbReference type="GO" id="GO:0006506">
    <property type="term" value="P:GPI anchor biosynthetic process"/>
    <property type="evidence" value="ECO:0007669"/>
    <property type="project" value="UniProtKB-KW"/>
</dbReference>
<dbReference type="GO" id="GO:0005789">
    <property type="term" value="C:endoplasmic reticulum membrane"/>
    <property type="evidence" value="ECO:0007669"/>
    <property type="project" value="UniProtKB-SubCell"/>
</dbReference>
<sequence length="410" mass="44242">MHLARVSAGWRGVSVALLWCAAQGQQAFDTSGEIVQHTLGARAGEWDVWAAPFVRWDTVYFVAAAAHGYTTEQALAFQPGIVSVLRLGGYIGRLWDASAPWDATAAVVVATVLANIASWASPLLLYEVVRAWSTPSIARAAALFSAIAPASTSALSAPTPESFFSVLSLLGFWVLGTGHEAHRTARRALAAMCFAAATCFRANGILLAGYLVWHAAWAPKTQSLGRFAVRLLGVLPLVFVSISPWVLTQAWAYSRLCTQGAISPWCTWRVPLAYNYIQSTDVGLFRYWTLAQVPNFVLAAPVLLAGGIACATYGRRVGLPLLDAVLCPWRAPLGHETVPLPFMLHTLALLLVLLFASHVQIALRLCTPGGMPFVWYGLAHGSVHRRTALRYLVPYALVAGLLYAGFYPPA</sequence>
<keyword evidence="13" id="KW-0732">Signal</keyword>
<evidence type="ECO:0000256" key="5">
    <source>
        <dbReference type="ARBA" id="ARBA00022502"/>
    </source>
</evidence>
<dbReference type="Pfam" id="PF04188">
    <property type="entry name" value="Mannosyl_trans2"/>
    <property type="match status" value="1"/>
</dbReference>
<comment type="function">
    <text evidence="12">Mannosyltransferase involved in glycosylphosphatidylinositol-anchor biosynthesis.</text>
</comment>
<dbReference type="RefSeq" id="XP_060123769.1">
    <property type="nucleotide sequence ID" value="XM_060267786.1"/>
</dbReference>
<dbReference type="GO" id="GO:0031501">
    <property type="term" value="C:mannosyltransferase complex"/>
    <property type="evidence" value="ECO:0007669"/>
    <property type="project" value="TreeGrafter"/>
</dbReference>
<name>A0AAF0JBH6_9BASI</name>
<organism evidence="14 15">
    <name type="scientific">Malassezia japonica</name>
    <dbReference type="NCBI Taxonomy" id="223818"/>
    <lineage>
        <taxon>Eukaryota</taxon>
        <taxon>Fungi</taxon>
        <taxon>Dikarya</taxon>
        <taxon>Basidiomycota</taxon>
        <taxon>Ustilaginomycotina</taxon>
        <taxon>Malasseziomycetes</taxon>
        <taxon>Malasseziales</taxon>
        <taxon>Malasseziaceae</taxon>
        <taxon>Malassezia</taxon>
    </lineage>
</organism>
<evidence type="ECO:0000256" key="6">
    <source>
        <dbReference type="ARBA" id="ARBA00022676"/>
    </source>
</evidence>
<evidence type="ECO:0000256" key="9">
    <source>
        <dbReference type="ARBA" id="ARBA00022824"/>
    </source>
</evidence>
<keyword evidence="9 12" id="KW-0256">Endoplasmic reticulum</keyword>
<keyword evidence="8 12" id="KW-0812">Transmembrane</keyword>
<protein>
    <recommendedName>
        <fullName evidence="4 12">GPI mannosyltransferase 2</fullName>
        <ecNumber evidence="12">2.4.1.-</ecNumber>
    </recommendedName>
</protein>
<keyword evidence="11 12" id="KW-0472">Membrane</keyword>
<dbReference type="PANTHER" id="PTHR12468">
    <property type="entry name" value="GPI MANNOSYLTRANSFERASE 2"/>
    <property type="match status" value="1"/>
</dbReference>
<comment type="pathway">
    <text evidence="2 12">Glycolipid biosynthesis; glycosylphosphatidylinositol-anchor biosynthesis.</text>
</comment>
<evidence type="ECO:0000256" key="1">
    <source>
        <dbReference type="ARBA" id="ARBA00004477"/>
    </source>
</evidence>
<gene>
    <name evidence="14" type="primary">GPI18</name>
    <name evidence="14" type="ORF">MJAP1_003863</name>
</gene>
<dbReference type="EMBL" id="CP119965">
    <property type="protein sequence ID" value="WFD40872.1"/>
    <property type="molecule type" value="Genomic_DNA"/>
</dbReference>
<proteinExistence type="inferred from homology"/>
<feature type="chain" id="PRO_5042061138" description="GPI mannosyltransferase 2" evidence="13">
    <location>
        <begin position="25"/>
        <end position="410"/>
    </location>
</feature>
<evidence type="ECO:0000256" key="3">
    <source>
        <dbReference type="ARBA" id="ARBA00008698"/>
    </source>
</evidence>
<keyword evidence="7 12" id="KW-0808">Transferase</keyword>
<evidence type="ECO:0000256" key="8">
    <source>
        <dbReference type="ARBA" id="ARBA00022692"/>
    </source>
</evidence>
<feature type="transmembrane region" description="Helical" evidence="12">
    <location>
        <begin position="342"/>
        <end position="367"/>
    </location>
</feature>
<evidence type="ECO:0000256" key="11">
    <source>
        <dbReference type="ARBA" id="ARBA00023136"/>
    </source>
</evidence>
<dbReference type="Proteomes" id="UP001217754">
    <property type="component" value="Chromosome 8"/>
</dbReference>
<dbReference type="GeneID" id="85227514"/>
<comment type="subcellular location">
    <subcellularLocation>
        <location evidence="1 12">Endoplasmic reticulum membrane</location>
        <topology evidence="1 12">Multi-pass membrane protein</topology>
    </subcellularLocation>
</comment>
<dbReference type="EC" id="2.4.1.-" evidence="12"/>
<evidence type="ECO:0000256" key="13">
    <source>
        <dbReference type="SAM" id="SignalP"/>
    </source>
</evidence>
<evidence type="ECO:0000256" key="4">
    <source>
        <dbReference type="ARBA" id="ARBA00013795"/>
    </source>
</evidence>
<dbReference type="InterPro" id="IPR007315">
    <property type="entry name" value="PIG-V/Gpi18"/>
</dbReference>
<comment type="similarity">
    <text evidence="3 12">Belongs to the PIGV family.</text>
</comment>
<keyword evidence="6 12" id="KW-0328">Glycosyltransferase</keyword>
<dbReference type="GO" id="GO:0004376">
    <property type="term" value="F:GPI mannosyltransferase activity"/>
    <property type="evidence" value="ECO:0007669"/>
    <property type="project" value="InterPro"/>
</dbReference>
<dbReference type="AlphaFoldDB" id="A0AAF0JBH6"/>
<feature type="transmembrane region" description="Helical" evidence="12">
    <location>
        <begin position="227"/>
        <end position="247"/>
    </location>
</feature>
<feature type="transmembrane region" description="Helical" evidence="12">
    <location>
        <begin position="296"/>
        <end position="314"/>
    </location>
</feature>
<keyword evidence="5 12" id="KW-0337">GPI-anchor biosynthesis</keyword>
<evidence type="ECO:0000256" key="12">
    <source>
        <dbReference type="RuleBase" id="RU363112"/>
    </source>
</evidence>
<evidence type="ECO:0000313" key="15">
    <source>
        <dbReference type="Proteomes" id="UP001217754"/>
    </source>
</evidence>
<evidence type="ECO:0000256" key="7">
    <source>
        <dbReference type="ARBA" id="ARBA00022679"/>
    </source>
</evidence>
<keyword evidence="10 12" id="KW-1133">Transmembrane helix</keyword>
<feature type="transmembrane region" description="Helical" evidence="12">
    <location>
        <begin position="388"/>
        <end position="407"/>
    </location>
</feature>
<feature type="signal peptide" evidence="13">
    <location>
        <begin position="1"/>
        <end position="24"/>
    </location>
</feature>
<evidence type="ECO:0000313" key="14">
    <source>
        <dbReference type="EMBL" id="WFD40872.1"/>
    </source>
</evidence>
<reference evidence="14" key="1">
    <citation type="submission" date="2023-03" db="EMBL/GenBank/DDBJ databases">
        <title>Mating type loci evolution in Malassezia.</title>
        <authorList>
            <person name="Coelho M.A."/>
        </authorList>
    </citation>
    <scope>NUCLEOTIDE SEQUENCE</scope>
    <source>
        <strain evidence="14">CBS 9431</strain>
    </source>
</reference>
<dbReference type="PANTHER" id="PTHR12468:SF2">
    <property type="entry name" value="GPI MANNOSYLTRANSFERASE 2"/>
    <property type="match status" value="1"/>
</dbReference>
<evidence type="ECO:0000256" key="10">
    <source>
        <dbReference type="ARBA" id="ARBA00022989"/>
    </source>
</evidence>
<comment type="caution">
    <text evidence="12">Lacks conserved residue(s) required for the propagation of feature annotation.</text>
</comment>
<accession>A0AAF0JBH6</accession>
<keyword evidence="15" id="KW-1185">Reference proteome</keyword>
<feature type="transmembrane region" description="Helical" evidence="12">
    <location>
        <begin position="188"/>
        <end position="215"/>
    </location>
</feature>
<dbReference type="GO" id="GO:0000009">
    <property type="term" value="F:alpha-1,6-mannosyltransferase activity"/>
    <property type="evidence" value="ECO:0007669"/>
    <property type="project" value="InterPro"/>
</dbReference>